<feature type="compositionally biased region" description="Gly residues" evidence="1">
    <location>
        <begin position="137"/>
        <end position="173"/>
    </location>
</feature>
<accession>A0A1H6FKB9</accession>
<protein>
    <recommendedName>
        <fullName evidence="5">Trypsin-like peptidase domain-containing protein</fullName>
    </recommendedName>
</protein>
<feature type="compositionally biased region" description="Basic residues" evidence="1">
    <location>
        <begin position="103"/>
        <end position="114"/>
    </location>
</feature>
<dbReference type="EMBL" id="FNWJ01000001">
    <property type="protein sequence ID" value="SEH10670.1"/>
    <property type="molecule type" value="Genomic_DNA"/>
</dbReference>
<proteinExistence type="predicted"/>
<sequence length="410" mass="40817">MRRRLLGGGRNRRFAPASGTVLMIIAIALAALGFSGFASDGARAGSSRDQAVRAAVAGKGSAKSGKSATQRRASASCRSTRVRRAGRKGGGRKYSAATARSSSCRRARSARKARAASARRDRSAPRSAPSCRTPSDGGRGGQPSQGGGSRGGQSGGGSGGSGGQSGGSGGQTGGDRQTTSATPIGTGSCPGVRPGAVVRSDVGQCTLAFLFGGGDGRNYIATAGHCILGEGPFASDAGERTWAPGQGPAARDASGRRIGEFAYAILQDPYDFSLIRLDPGVTASPQVCHFGGPTGIYTTRASNPQLLHWFGQGLLLGQTVPARSAVAPSTADPDHVFAVGVALPGDSGSGVITPNGAAVGILVTVGVHAGSVGTSGADAGTIGITRLAPQLARAERALGTSLALRTAPLL</sequence>
<evidence type="ECO:0000313" key="3">
    <source>
        <dbReference type="EMBL" id="SEH10670.1"/>
    </source>
</evidence>
<feature type="compositionally biased region" description="Low complexity" evidence="1">
    <location>
        <begin position="125"/>
        <end position="136"/>
    </location>
</feature>
<reference evidence="4" key="1">
    <citation type="submission" date="2016-10" db="EMBL/GenBank/DDBJ databases">
        <authorList>
            <person name="Varghese N."/>
            <person name="Submissions S."/>
        </authorList>
    </citation>
    <scope>NUCLEOTIDE SEQUENCE [LARGE SCALE GENOMIC DNA]</scope>
    <source>
        <strain evidence="4">ATCC 35263</strain>
    </source>
</reference>
<feature type="compositionally biased region" description="Basic residues" evidence="1">
    <location>
        <begin position="80"/>
        <end position="91"/>
    </location>
</feature>
<evidence type="ECO:0000256" key="1">
    <source>
        <dbReference type="SAM" id="MobiDB-lite"/>
    </source>
</evidence>
<gene>
    <name evidence="3" type="ORF">SAMN02745716_0510</name>
</gene>
<dbReference type="Proteomes" id="UP000222056">
    <property type="component" value="Unassembled WGS sequence"/>
</dbReference>
<feature type="compositionally biased region" description="Low complexity" evidence="1">
    <location>
        <begin position="93"/>
        <end position="102"/>
    </location>
</feature>
<dbReference type="InterPro" id="IPR009003">
    <property type="entry name" value="Peptidase_S1_PA"/>
</dbReference>
<feature type="compositionally biased region" description="Low complexity" evidence="1">
    <location>
        <begin position="55"/>
        <end position="68"/>
    </location>
</feature>
<organism evidence="3 4">
    <name type="scientific">Thermoleophilum album</name>
    <dbReference type="NCBI Taxonomy" id="29539"/>
    <lineage>
        <taxon>Bacteria</taxon>
        <taxon>Bacillati</taxon>
        <taxon>Actinomycetota</taxon>
        <taxon>Thermoleophilia</taxon>
        <taxon>Thermoleophilales</taxon>
        <taxon>Thermoleophilaceae</taxon>
        <taxon>Thermoleophilum</taxon>
    </lineage>
</organism>
<evidence type="ECO:0000313" key="4">
    <source>
        <dbReference type="Proteomes" id="UP000222056"/>
    </source>
</evidence>
<dbReference type="Gene3D" id="2.40.10.10">
    <property type="entry name" value="Trypsin-like serine proteases"/>
    <property type="match status" value="1"/>
</dbReference>
<name>A0A1H6FKB9_THEAL</name>
<feature type="transmembrane region" description="Helical" evidence="2">
    <location>
        <begin position="21"/>
        <end position="38"/>
    </location>
</feature>
<keyword evidence="2" id="KW-0472">Membrane</keyword>
<keyword evidence="4" id="KW-1185">Reference proteome</keyword>
<evidence type="ECO:0000256" key="2">
    <source>
        <dbReference type="SAM" id="Phobius"/>
    </source>
</evidence>
<dbReference type="InterPro" id="IPR043504">
    <property type="entry name" value="Peptidase_S1_PA_chymotrypsin"/>
</dbReference>
<dbReference type="SUPFAM" id="SSF50494">
    <property type="entry name" value="Trypsin-like serine proteases"/>
    <property type="match status" value="1"/>
</dbReference>
<evidence type="ECO:0008006" key="5">
    <source>
        <dbReference type="Google" id="ProtNLM"/>
    </source>
</evidence>
<feature type="compositionally biased region" description="Polar residues" evidence="1">
    <location>
        <begin position="70"/>
        <end position="79"/>
    </location>
</feature>
<keyword evidence="2" id="KW-1133">Transmembrane helix</keyword>
<keyword evidence="2" id="KW-0812">Transmembrane</keyword>
<dbReference type="AlphaFoldDB" id="A0A1H6FKB9"/>
<feature type="region of interest" description="Disordered" evidence="1">
    <location>
        <begin position="55"/>
        <end position="189"/>
    </location>
</feature>